<dbReference type="Gene3D" id="3.40.50.300">
    <property type="entry name" value="P-loop containing nucleotide triphosphate hydrolases"/>
    <property type="match status" value="1"/>
</dbReference>
<dbReference type="Proteomes" id="UP001316803">
    <property type="component" value="Unassembled WGS sequence"/>
</dbReference>
<reference evidence="2 3" key="1">
    <citation type="submission" date="2022-12" db="EMBL/GenBank/DDBJ databases">
        <title>Genomic features and morphological characterization of a novel Knufia sp. strain isolated from spacecraft assembly facility.</title>
        <authorList>
            <person name="Teixeira M."/>
            <person name="Chander A.M."/>
            <person name="Stajich J.E."/>
            <person name="Venkateswaran K."/>
        </authorList>
    </citation>
    <scope>NUCLEOTIDE SEQUENCE [LARGE SCALE GENOMIC DNA]</scope>
    <source>
        <strain evidence="2 3">FJI-L2-BK-P2</strain>
    </source>
</reference>
<evidence type="ECO:0000256" key="1">
    <source>
        <dbReference type="SAM" id="Phobius"/>
    </source>
</evidence>
<accession>A0AAN8ER36</accession>
<evidence type="ECO:0008006" key="4">
    <source>
        <dbReference type="Google" id="ProtNLM"/>
    </source>
</evidence>
<dbReference type="PANTHER" id="PTHR36978:SF8">
    <property type="entry name" value="NAD DEPENDENT EPIMERASE_DEHYDRATASE"/>
    <property type="match status" value="1"/>
</dbReference>
<organism evidence="2 3">
    <name type="scientific">Knufia fluminis</name>
    <dbReference type="NCBI Taxonomy" id="191047"/>
    <lineage>
        <taxon>Eukaryota</taxon>
        <taxon>Fungi</taxon>
        <taxon>Dikarya</taxon>
        <taxon>Ascomycota</taxon>
        <taxon>Pezizomycotina</taxon>
        <taxon>Eurotiomycetes</taxon>
        <taxon>Chaetothyriomycetidae</taxon>
        <taxon>Chaetothyriales</taxon>
        <taxon>Trichomeriaceae</taxon>
        <taxon>Knufia</taxon>
    </lineage>
</organism>
<keyword evidence="1" id="KW-0812">Transmembrane</keyword>
<evidence type="ECO:0000313" key="2">
    <source>
        <dbReference type="EMBL" id="KAK5952186.1"/>
    </source>
</evidence>
<dbReference type="Pfam" id="PF17784">
    <property type="entry name" value="Sulfotransfer_4"/>
    <property type="match status" value="1"/>
</dbReference>
<gene>
    <name evidence="2" type="ORF">OHC33_006659</name>
</gene>
<name>A0AAN8ER36_9EURO</name>
<keyword evidence="1" id="KW-1133">Transmembrane helix</keyword>
<comment type="caution">
    <text evidence="2">The sequence shown here is derived from an EMBL/GenBank/DDBJ whole genome shotgun (WGS) entry which is preliminary data.</text>
</comment>
<dbReference type="InterPro" id="IPR040632">
    <property type="entry name" value="Sulfotransfer_4"/>
</dbReference>
<dbReference type="InterPro" id="IPR027417">
    <property type="entry name" value="P-loop_NTPase"/>
</dbReference>
<keyword evidence="1" id="KW-0472">Membrane</keyword>
<protein>
    <recommendedName>
        <fullName evidence="4">NAD dependent epimerase/dehydratase</fullName>
    </recommendedName>
</protein>
<dbReference type="PANTHER" id="PTHR36978">
    <property type="entry name" value="P-LOOP CONTAINING NUCLEOTIDE TRIPHOSPHATE HYDROLASE"/>
    <property type="match status" value="1"/>
</dbReference>
<dbReference type="SUPFAM" id="SSF52540">
    <property type="entry name" value="P-loop containing nucleoside triphosphate hydrolases"/>
    <property type="match status" value="1"/>
</dbReference>
<dbReference type="EMBL" id="JAKLMC020000016">
    <property type="protein sequence ID" value="KAK5952186.1"/>
    <property type="molecule type" value="Genomic_DNA"/>
</dbReference>
<feature type="transmembrane region" description="Helical" evidence="1">
    <location>
        <begin position="268"/>
        <end position="289"/>
    </location>
</feature>
<evidence type="ECO:0000313" key="3">
    <source>
        <dbReference type="Proteomes" id="UP001316803"/>
    </source>
</evidence>
<keyword evidence="3" id="KW-1185">Reference proteome</keyword>
<sequence>MPSLTSWYWHFLENHIYRIPQPPPRQRPANKPLQVICVGLPRSGTESLQHALLTLGYTHTYHGWDILFDQPYYAQEWAKLGRKKFFAQNRDCETSAAEFDALLGHSVAVTDTASSVFASEMIRAFPEAKAVLNVRRDLDAWHASAVKNLLGGAEMWVFWFFPWWNREPFWAYHAYHRILFPGLFRCVGGSFDVGIRRNGKWVYREHCAMIRGLVPEGRLLEWSVEDGWGPLCEFLGKEVPEEKFPRTNGAAGFEGRKNKMMQMWFEGALLNIAKAVTVVGIIGGLLWGWRTGKLWP</sequence>
<proteinExistence type="predicted"/>
<dbReference type="AlphaFoldDB" id="A0AAN8ER36"/>